<dbReference type="EMBL" id="OX451740">
    <property type="protein sequence ID" value="CAI8615502.1"/>
    <property type="molecule type" value="Genomic_DNA"/>
</dbReference>
<dbReference type="Proteomes" id="UP001157006">
    <property type="component" value="Chromosome 5"/>
</dbReference>
<evidence type="ECO:0000256" key="1">
    <source>
        <dbReference type="ARBA" id="ARBA00023242"/>
    </source>
</evidence>
<keyword evidence="1" id="KW-0539">Nucleus</keyword>
<dbReference type="PANTHER" id="PTHR46872">
    <property type="entry name" value="DNA BINDING PROTEIN"/>
    <property type="match status" value="1"/>
</dbReference>
<feature type="region of interest" description="Disordered" evidence="2">
    <location>
        <begin position="183"/>
        <end position="221"/>
    </location>
</feature>
<gene>
    <name evidence="4" type="ORF">VFH_V182160</name>
</gene>
<reference evidence="4 5" key="1">
    <citation type="submission" date="2023-01" db="EMBL/GenBank/DDBJ databases">
        <authorList>
            <person name="Kreplak J."/>
        </authorList>
    </citation>
    <scope>NUCLEOTIDE SEQUENCE [LARGE SCALE GENOMIC DNA]</scope>
</reference>
<evidence type="ECO:0000259" key="3">
    <source>
        <dbReference type="PROSITE" id="PS51156"/>
    </source>
</evidence>
<dbReference type="SMART" id="SM01189">
    <property type="entry name" value="ELM2"/>
    <property type="match status" value="1"/>
</dbReference>
<proteinExistence type="predicted"/>
<protein>
    <recommendedName>
        <fullName evidence="3">ELM2 domain-containing protein</fullName>
    </recommendedName>
</protein>
<evidence type="ECO:0000313" key="4">
    <source>
        <dbReference type="EMBL" id="CAI8615502.1"/>
    </source>
</evidence>
<accession>A0AAV1AZF8</accession>
<name>A0AAV1AZF8_VICFA</name>
<dbReference type="PANTHER" id="PTHR46872:SF10">
    <property type="entry name" value="MYB-LIKE DOMAIN-CONTAINING PROTEIN"/>
    <property type="match status" value="1"/>
</dbReference>
<sequence>MKENSNVSMLSGSFFFPFLLPPLSKMKENSNVSMLSCSFFFPFLLPPVSMSPLVTETTIASTILPVRTFINVCCISPLPSYRCLAVNVVIATLLLHCIANFLVISSPLKCGGTKHEKYALELLDGRDMMIWSKETASKSCDKNSSHCSLQNQKHHAPMLLNSSSKNSQKMQCKQYINGKKKYGIDNTKDQKRKPPSPVLCSIPSNGKKTKYDSPAQNDRVDSCSISRQDYSHLSEVQDSAKQPNYLMNEESFHIHVRDLMDNNYSYGIATSIKEKLKEEDMEFVDSRKKFLPPRSNHLPRPFIPIGPRFQAEVPKWEASTNINQYDNDNCLKWLGTQIWPIPSLSRNNAKSLGKGMPDSSSGENLESVDCVKTHGEVRECFKWKVNDTFSSWKFDN</sequence>
<feature type="domain" description="ELM2" evidence="3">
    <location>
        <begin position="301"/>
        <end position="396"/>
    </location>
</feature>
<evidence type="ECO:0000256" key="2">
    <source>
        <dbReference type="SAM" id="MobiDB-lite"/>
    </source>
</evidence>
<organism evidence="4 5">
    <name type="scientific">Vicia faba</name>
    <name type="common">Broad bean</name>
    <name type="synonym">Faba vulgaris</name>
    <dbReference type="NCBI Taxonomy" id="3906"/>
    <lineage>
        <taxon>Eukaryota</taxon>
        <taxon>Viridiplantae</taxon>
        <taxon>Streptophyta</taxon>
        <taxon>Embryophyta</taxon>
        <taxon>Tracheophyta</taxon>
        <taxon>Spermatophyta</taxon>
        <taxon>Magnoliopsida</taxon>
        <taxon>eudicotyledons</taxon>
        <taxon>Gunneridae</taxon>
        <taxon>Pentapetalae</taxon>
        <taxon>rosids</taxon>
        <taxon>fabids</taxon>
        <taxon>Fabales</taxon>
        <taxon>Fabaceae</taxon>
        <taxon>Papilionoideae</taxon>
        <taxon>50 kb inversion clade</taxon>
        <taxon>NPAAA clade</taxon>
        <taxon>Hologalegina</taxon>
        <taxon>IRL clade</taxon>
        <taxon>Fabeae</taxon>
        <taxon>Vicia</taxon>
    </lineage>
</organism>
<dbReference type="AlphaFoldDB" id="A0AAV1AZF8"/>
<keyword evidence="5" id="KW-1185">Reference proteome</keyword>
<evidence type="ECO:0000313" key="5">
    <source>
        <dbReference type="Proteomes" id="UP001157006"/>
    </source>
</evidence>
<dbReference type="PROSITE" id="PS51156">
    <property type="entry name" value="ELM2"/>
    <property type="match status" value="1"/>
</dbReference>
<dbReference type="InterPro" id="IPR000949">
    <property type="entry name" value="ELM2_dom"/>
</dbReference>